<evidence type="ECO:0000256" key="1">
    <source>
        <dbReference type="SAM" id="MobiDB-lite"/>
    </source>
</evidence>
<dbReference type="RefSeq" id="WP_285994849.1">
    <property type="nucleotide sequence ID" value="NZ_CP127295.1"/>
</dbReference>
<dbReference type="KEGG" id="amog:QRX60_30390"/>
<proteinExistence type="predicted"/>
<dbReference type="PANTHER" id="PTHR34861">
    <property type="match status" value="1"/>
</dbReference>
<dbReference type="GO" id="GO:0019441">
    <property type="term" value="P:L-tryptophan catabolic process to kynurenine"/>
    <property type="evidence" value="ECO:0007669"/>
    <property type="project" value="InterPro"/>
</dbReference>
<keyword evidence="3" id="KW-1185">Reference proteome</keyword>
<evidence type="ECO:0000313" key="2">
    <source>
        <dbReference type="EMBL" id="WIX98364.1"/>
    </source>
</evidence>
<protein>
    <submittedName>
        <fullName evidence="2">Cyclase family protein</fullName>
    </submittedName>
</protein>
<dbReference type="SUPFAM" id="SSF102198">
    <property type="entry name" value="Putative cyclase"/>
    <property type="match status" value="1"/>
</dbReference>
<dbReference type="InterPro" id="IPR037175">
    <property type="entry name" value="KFase_sf"/>
</dbReference>
<dbReference type="Gene3D" id="3.50.30.50">
    <property type="entry name" value="Putative cyclase"/>
    <property type="match status" value="1"/>
</dbReference>
<reference evidence="2 3" key="1">
    <citation type="submission" date="2023-06" db="EMBL/GenBank/DDBJ databases">
        <authorList>
            <person name="Oyuntsetseg B."/>
            <person name="Kim S.B."/>
        </authorList>
    </citation>
    <scope>NUCLEOTIDE SEQUENCE [LARGE SCALE GENOMIC DNA]</scope>
    <source>
        <strain evidence="2 3">4-36</strain>
    </source>
</reference>
<sequence length="330" mass="35676">MSSSTVPSYEELRRRTDAPPGSSWHLFGPDDQLGTLNFLTPQSALDGAALVKRGRVVNLDYPLNTFVPSLAGTRPATEHHIFANNPNHRDDWLDSFYLQSTSQVDGLRHIRHPRHGFYGGVADDRVAVGEPALGIQLLAEKGLVGRGILLDAVRYFERVGEPLAPDAPRGITPAELDAMAAHFGVEVRSGDILLLRTGFAEHWLRSTPAQRAARTGGPGLHQSEEMLAWLWDHRISLAAADNGGLEAFPVDPASGWVIPDEPPPPRGPSHNGMLHRPLIALLGLIIGELWKLDELAEDCAADGVYEFLLTAKPLNLVGGVGSPPNALAVK</sequence>
<dbReference type="InterPro" id="IPR007325">
    <property type="entry name" value="KFase/CYL"/>
</dbReference>
<evidence type="ECO:0000313" key="3">
    <source>
        <dbReference type="Proteomes" id="UP001239397"/>
    </source>
</evidence>
<name>A0A9Y2NHN0_9PSEU</name>
<dbReference type="GO" id="GO:0004061">
    <property type="term" value="F:arylformamidase activity"/>
    <property type="evidence" value="ECO:0007669"/>
    <property type="project" value="InterPro"/>
</dbReference>
<organism evidence="2 3">
    <name type="scientific">Amycolatopsis mongoliensis</name>
    <dbReference type="NCBI Taxonomy" id="715475"/>
    <lineage>
        <taxon>Bacteria</taxon>
        <taxon>Bacillati</taxon>
        <taxon>Actinomycetota</taxon>
        <taxon>Actinomycetes</taxon>
        <taxon>Pseudonocardiales</taxon>
        <taxon>Pseudonocardiaceae</taxon>
        <taxon>Amycolatopsis</taxon>
    </lineage>
</organism>
<dbReference type="EMBL" id="CP127295">
    <property type="protein sequence ID" value="WIX98364.1"/>
    <property type="molecule type" value="Genomic_DNA"/>
</dbReference>
<dbReference type="Pfam" id="PF04199">
    <property type="entry name" value="Cyclase"/>
    <property type="match status" value="1"/>
</dbReference>
<accession>A0A9Y2NHN0</accession>
<gene>
    <name evidence="2" type="ORF">QRX60_30390</name>
</gene>
<dbReference type="AlphaFoldDB" id="A0A9Y2NHN0"/>
<feature type="region of interest" description="Disordered" evidence="1">
    <location>
        <begin position="1"/>
        <end position="23"/>
    </location>
</feature>
<dbReference type="Proteomes" id="UP001239397">
    <property type="component" value="Chromosome"/>
</dbReference>